<organism evidence="2 3">
    <name type="scientific">Diaporthe vaccinii</name>
    <dbReference type="NCBI Taxonomy" id="105482"/>
    <lineage>
        <taxon>Eukaryota</taxon>
        <taxon>Fungi</taxon>
        <taxon>Dikarya</taxon>
        <taxon>Ascomycota</taxon>
        <taxon>Pezizomycotina</taxon>
        <taxon>Sordariomycetes</taxon>
        <taxon>Sordariomycetidae</taxon>
        <taxon>Diaporthales</taxon>
        <taxon>Diaporthaceae</taxon>
        <taxon>Diaporthe</taxon>
        <taxon>Diaporthe eres species complex</taxon>
    </lineage>
</organism>
<evidence type="ECO:0000313" key="3">
    <source>
        <dbReference type="Proteomes" id="UP001600888"/>
    </source>
</evidence>
<gene>
    <name evidence="2" type="ORF">FJTKL_13912</name>
</gene>
<keyword evidence="3" id="KW-1185">Reference proteome</keyword>
<evidence type="ECO:0000256" key="1">
    <source>
        <dbReference type="SAM" id="MobiDB-lite"/>
    </source>
</evidence>
<proteinExistence type="predicted"/>
<name>A0ABR4F9C1_9PEZI</name>
<dbReference type="EMBL" id="JBAWTH010000007">
    <property type="protein sequence ID" value="KAL2291293.1"/>
    <property type="molecule type" value="Genomic_DNA"/>
</dbReference>
<sequence>MARESTNVEERGDQPFVPPTARTPQPKYPLLLTEQIGSPSLLGQQLGNRVLGSLGYLDCAVLGEPWPKPRSGKLPVFFDCYGV</sequence>
<feature type="region of interest" description="Disordered" evidence="1">
    <location>
        <begin position="1"/>
        <end position="25"/>
    </location>
</feature>
<reference evidence="2 3" key="1">
    <citation type="submission" date="2024-03" db="EMBL/GenBank/DDBJ databases">
        <title>A high-quality draft genome sequence of Diaporthe vaccinii, a causative agent of upright dieback and viscid rot disease in cranberry plants.</title>
        <authorList>
            <person name="Sarrasin M."/>
            <person name="Lang B.F."/>
            <person name="Burger G."/>
        </authorList>
    </citation>
    <scope>NUCLEOTIDE SEQUENCE [LARGE SCALE GENOMIC DNA]</scope>
    <source>
        <strain evidence="2 3">IS7</strain>
    </source>
</reference>
<protein>
    <submittedName>
        <fullName evidence="2">Uncharacterized protein</fullName>
    </submittedName>
</protein>
<evidence type="ECO:0000313" key="2">
    <source>
        <dbReference type="EMBL" id="KAL2291293.1"/>
    </source>
</evidence>
<comment type="caution">
    <text evidence="2">The sequence shown here is derived from an EMBL/GenBank/DDBJ whole genome shotgun (WGS) entry which is preliminary data.</text>
</comment>
<accession>A0ABR4F9C1</accession>
<dbReference type="Proteomes" id="UP001600888">
    <property type="component" value="Unassembled WGS sequence"/>
</dbReference>
<feature type="compositionally biased region" description="Basic and acidic residues" evidence="1">
    <location>
        <begin position="1"/>
        <end position="13"/>
    </location>
</feature>